<dbReference type="GO" id="GO:0055085">
    <property type="term" value="P:transmembrane transport"/>
    <property type="evidence" value="ECO:0007669"/>
    <property type="project" value="InterPro"/>
</dbReference>
<dbReference type="NCBIfam" id="NF037995">
    <property type="entry name" value="TRAP_S1"/>
    <property type="match status" value="1"/>
</dbReference>
<evidence type="ECO:0000313" key="2">
    <source>
        <dbReference type="EMBL" id="NHO67326.1"/>
    </source>
</evidence>
<keyword evidence="3" id="KW-1185">Reference proteome</keyword>
<evidence type="ECO:0000256" key="1">
    <source>
        <dbReference type="ARBA" id="ARBA00022729"/>
    </source>
</evidence>
<evidence type="ECO:0000313" key="3">
    <source>
        <dbReference type="Proteomes" id="UP000787472"/>
    </source>
</evidence>
<dbReference type="PANTHER" id="PTHR33376:SF15">
    <property type="entry name" value="BLL6794 PROTEIN"/>
    <property type="match status" value="1"/>
</dbReference>
<accession>A0A9E5MN67</accession>
<name>A0A9E5MN67_9GAMM</name>
<reference evidence="2" key="1">
    <citation type="submission" date="2020-03" db="EMBL/GenBank/DDBJ databases">
        <authorList>
            <person name="Guo F."/>
        </authorList>
    </citation>
    <scope>NUCLEOTIDE SEQUENCE</scope>
    <source>
        <strain evidence="2">JCM 30134</strain>
    </source>
</reference>
<dbReference type="Pfam" id="PF03480">
    <property type="entry name" value="DctP"/>
    <property type="match status" value="1"/>
</dbReference>
<proteinExistence type="predicted"/>
<dbReference type="EMBL" id="JAAONZ010000016">
    <property type="protein sequence ID" value="NHO67326.1"/>
    <property type="molecule type" value="Genomic_DNA"/>
</dbReference>
<comment type="caution">
    <text evidence="2">The sequence shown here is derived from an EMBL/GenBank/DDBJ whole genome shotgun (WGS) entry which is preliminary data.</text>
</comment>
<dbReference type="RefSeq" id="WP_167189833.1">
    <property type="nucleotide sequence ID" value="NZ_JAAONZ010000016.1"/>
</dbReference>
<dbReference type="PANTHER" id="PTHR33376">
    <property type="match status" value="1"/>
</dbReference>
<organism evidence="2 3">
    <name type="scientific">Pseudomaricurvus hydrocarbonicus</name>
    <dbReference type="NCBI Taxonomy" id="1470433"/>
    <lineage>
        <taxon>Bacteria</taxon>
        <taxon>Pseudomonadati</taxon>
        <taxon>Pseudomonadota</taxon>
        <taxon>Gammaproteobacteria</taxon>
        <taxon>Cellvibrionales</taxon>
        <taxon>Cellvibrionaceae</taxon>
        <taxon>Pseudomaricurvus</taxon>
    </lineage>
</organism>
<gene>
    <name evidence="2" type="ORF">G8770_17405</name>
</gene>
<protein>
    <submittedName>
        <fullName evidence="2">ABC transporter substrate-binding protein</fullName>
    </submittedName>
</protein>
<dbReference type="InterPro" id="IPR038404">
    <property type="entry name" value="TRAP_DctP_sf"/>
</dbReference>
<dbReference type="AlphaFoldDB" id="A0A9E5MN67"/>
<sequence>MNEYNKPIFKIGIARKAFLGAIIGAAVMAAGVVAQVNSPSPRVLTFSDHQPSDRMRTRFLKDVLFPAIERESSGRLKIDAHWNGEIAAAYDALNAVSNGVTDMATTVPEYTAKELPLHQIFKSFPVGPTANSQINFFHRVYNEIPAFTAELKQNNIVPIFFGTGYPVAFYSASPLDHLDGIAGAKWRSASFWHLDFLKNVGATPVTMHWGPEIYEAMKAKTLDGLMVNVDSGYFLNVHDVAPNILVSKALWLGHIYPLTMNDDVWDSLTQEDKDAIHRAVEISSQSLGAVMDDSFEAQIDALRRAGAKVRILNSDEIEHLKEATKYEEVQAKWVETQESNGNPNAGNVLVKVKSIMSEIMN</sequence>
<dbReference type="Proteomes" id="UP000787472">
    <property type="component" value="Unassembled WGS sequence"/>
</dbReference>
<keyword evidence="1" id="KW-0732">Signal</keyword>
<dbReference type="InterPro" id="IPR018389">
    <property type="entry name" value="DctP_fam"/>
</dbReference>
<dbReference type="Gene3D" id="3.40.190.170">
    <property type="entry name" value="Bacterial extracellular solute-binding protein, family 7"/>
    <property type="match status" value="1"/>
</dbReference>